<evidence type="ECO:0000313" key="1">
    <source>
        <dbReference type="EMBL" id="KAI8563393.1"/>
    </source>
</evidence>
<dbReference type="Proteomes" id="UP001062846">
    <property type="component" value="Chromosome 3"/>
</dbReference>
<proteinExistence type="predicted"/>
<evidence type="ECO:0000313" key="2">
    <source>
        <dbReference type="Proteomes" id="UP001062846"/>
    </source>
</evidence>
<keyword evidence="2" id="KW-1185">Reference proteome</keyword>
<gene>
    <name evidence="1" type="ORF">RHMOL_Rhmol03G0108500</name>
</gene>
<comment type="caution">
    <text evidence="1">The sequence shown here is derived from an EMBL/GenBank/DDBJ whole genome shotgun (WGS) entry which is preliminary data.</text>
</comment>
<organism evidence="1 2">
    <name type="scientific">Rhododendron molle</name>
    <name type="common">Chinese azalea</name>
    <name type="synonym">Azalea mollis</name>
    <dbReference type="NCBI Taxonomy" id="49168"/>
    <lineage>
        <taxon>Eukaryota</taxon>
        <taxon>Viridiplantae</taxon>
        <taxon>Streptophyta</taxon>
        <taxon>Embryophyta</taxon>
        <taxon>Tracheophyta</taxon>
        <taxon>Spermatophyta</taxon>
        <taxon>Magnoliopsida</taxon>
        <taxon>eudicotyledons</taxon>
        <taxon>Gunneridae</taxon>
        <taxon>Pentapetalae</taxon>
        <taxon>asterids</taxon>
        <taxon>Ericales</taxon>
        <taxon>Ericaceae</taxon>
        <taxon>Ericoideae</taxon>
        <taxon>Rhodoreae</taxon>
        <taxon>Rhododendron</taxon>
    </lineage>
</organism>
<protein>
    <submittedName>
        <fullName evidence="1">Uncharacterized protein</fullName>
    </submittedName>
</protein>
<reference evidence="1" key="1">
    <citation type="submission" date="2022-02" db="EMBL/GenBank/DDBJ databases">
        <title>Plant Genome Project.</title>
        <authorList>
            <person name="Zhang R.-G."/>
        </authorList>
    </citation>
    <scope>NUCLEOTIDE SEQUENCE</scope>
    <source>
        <strain evidence="1">AT1</strain>
    </source>
</reference>
<name>A0ACC0PFD3_RHOML</name>
<sequence length="355" mass="39777">MTFEICVKAAVGAPDVLGDFTVLNAGPFSQRVLLTLEEKKVPYKMHLINVSEKPQWFLEVNPEGKVPVLKFDDKCIPDSDVIVGLLEEKYPNPPLSPPPEVASVGSKIFPSFVKFLKSKDPNDGSEQALLDELKALDEHLKAHGPYVNGENICAVDLSLAPKLFHLDVVLEHFKGWKVPESLTHVHKYMKDSQEEQDVPARYRQEFLTIAWERVHLRSIFPFQYFSIGVSLIPFIEHNDATRALMSSNMQCQAVPLFRSEKCIVGTGLERQAALDSGALVIAEHEGKIIYTDTDKIVLSGKLTPQVVKEESLYAPEDRLLRAVLDIQLLISRDSFKKTEPAKEHVIAGWAPKVNT</sequence>
<accession>A0ACC0PFD3</accession>
<dbReference type="EMBL" id="CM046390">
    <property type="protein sequence ID" value="KAI8563393.1"/>
    <property type="molecule type" value="Genomic_DNA"/>
</dbReference>